<gene>
    <name evidence="1" type="ORF">G3I18_06275</name>
</gene>
<comment type="caution">
    <text evidence="1">The sequence shown here is derived from an EMBL/GenBank/DDBJ whole genome shotgun (WGS) entry which is preliminary data.</text>
</comment>
<evidence type="ECO:0000313" key="1">
    <source>
        <dbReference type="EMBL" id="NEC48181.1"/>
    </source>
</evidence>
<dbReference type="AlphaFoldDB" id="A0A9X5CJK7"/>
<organism evidence="1 2">
    <name type="scientific">Actinospica acidiphila</name>
    <dbReference type="NCBI Taxonomy" id="304899"/>
    <lineage>
        <taxon>Bacteria</taxon>
        <taxon>Bacillati</taxon>
        <taxon>Actinomycetota</taxon>
        <taxon>Actinomycetes</taxon>
        <taxon>Catenulisporales</taxon>
        <taxon>Actinospicaceae</taxon>
        <taxon>Actinospica</taxon>
    </lineage>
</organism>
<dbReference type="Proteomes" id="UP000471745">
    <property type="component" value="Unassembled WGS sequence"/>
</dbReference>
<reference evidence="1 2" key="1">
    <citation type="submission" date="2020-01" db="EMBL/GenBank/DDBJ databases">
        <title>Insect and environment-associated Actinomycetes.</title>
        <authorList>
            <person name="Currrie C."/>
            <person name="Chevrette M."/>
            <person name="Carlson C."/>
            <person name="Stubbendieck R."/>
            <person name="Wendt-Pienkowski E."/>
        </authorList>
    </citation>
    <scope>NUCLEOTIDE SEQUENCE [LARGE SCALE GENOMIC DNA]</scope>
    <source>
        <strain evidence="1 2">SID8189</strain>
    </source>
</reference>
<dbReference type="EMBL" id="JAAGNA010000209">
    <property type="protein sequence ID" value="NEC48181.1"/>
    <property type="molecule type" value="Genomic_DNA"/>
</dbReference>
<evidence type="ECO:0000313" key="2">
    <source>
        <dbReference type="Proteomes" id="UP000471745"/>
    </source>
</evidence>
<accession>A0A9X5CJK7</accession>
<protein>
    <submittedName>
        <fullName evidence="1">LysR family transcriptional regulator</fullName>
    </submittedName>
</protein>
<keyword evidence="2" id="KW-1185">Reference proteome</keyword>
<sequence>AVQAFAEAATHALRTAAGAVPDVPARPLHLRPASEYWL</sequence>
<name>A0A9X5CJK7_9ACTN</name>
<feature type="non-terminal residue" evidence="1">
    <location>
        <position position="1"/>
    </location>
</feature>
<proteinExistence type="predicted"/>